<dbReference type="EMBL" id="MLYV02000126">
    <property type="protein sequence ID" value="PSS35452.1"/>
    <property type="molecule type" value="Genomic_DNA"/>
</dbReference>
<reference evidence="1 2" key="1">
    <citation type="submission" date="2018-02" db="EMBL/GenBank/DDBJ databases">
        <title>Genome sequence of the basidiomycete white-rot fungus Phlebia centrifuga.</title>
        <authorList>
            <person name="Granchi Z."/>
            <person name="Peng M."/>
            <person name="de Vries R.P."/>
            <person name="Hilden K."/>
            <person name="Makela M.R."/>
            <person name="Grigoriev I."/>
            <person name="Riley R."/>
        </authorList>
    </citation>
    <scope>NUCLEOTIDE SEQUENCE [LARGE SCALE GENOMIC DNA]</scope>
    <source>
        <strain evidence="1 2">FBCC195</strain>
    </source>
</reference>
<organism evidence="1 2">
    <name type="scientific">Hermanssonia centrifuga</name>
    <dbReference type="NCBI Taxonomy" id="98765"/>
    <lineage>
        <taxon>Eukaryota</taxon>
        <taxon>Fungi</taxon>
        <taxon>Dikarya</taxon>
        <taxon>Basidiomycota</taxon>
        <taxon>Agaricomycotina</taxon>
        <taxon>Agaricomycetes</taxon>
        <taxon>Polyporales</taxon>
        <taxon>Meruliaceae</taxon>
        <taxon>Hermanssonia</taxon>
    </lineage>
</organism>
<comment type="caution">
    <text evidence="1">The sequence shown here is derived from an EMBL/GenBank/DDBJ whole genome shotgun (WGS) entry which is preliminary data.</text>
</comment>
<evidence type="ECO:0000313" key="1">
    <source>
        <dbReference type="EMBL" id="PSS35452.1"/>
    </source>
</evidence>
<evidence type="ECO:0000313" key="2">
    <source>
        <dbReference type="Proteomes" id="UP000186601"/>
    </source>
</evidence>
<proteinExistence type="predicted"/>
<name>A0A2R6RZI6_9APHY</name>
<gene>
    <name evidence="1" type="ORF">PHLCEN_2v1607</name>
</gene>
<protein>
    <submittedName>
        <fullName evidence="1">Uncharacterized protein</fullName>
    </submittedName>
</protein>
<dbReference type="Proteomes" id="UP000186601">
    <property type="component" value="Unassembled WGS sequence"/>
</dbReference>
<sequence>MAPRSVACIGNPDYRERRHISGNDCVNLVSVRAYCLHSTLPSVKPEAAWVARFARSREGGDHGRKRKYSGD</sequence>
<dbReference type="AlphaFoldDB" id="A0A2R6RZI6"/>
<keyword evidence="2" id="KW-1185">Reference proteome</keyword>
<accession>A0A2R6RZI6</accession>